<reference evidence="6" key="2">
    <citation type="journal article" date="2014" name="ISME J.">
        <title>Microbial stratification in low pH oxic and suboxic macroscopic growths along an acid mine drainage.</title>
        <authorList>
            <person name="Mendez-Garcia C."/>
            <person name="Mesa V."/>
            <person name="Sprenger R.R."/>
            <person name="Richter M."/>
            <person name="Diez M.S."/>
            <person name="Solano J."/>
            <person name="Bargiela R."/>
            <person name="Golyshina O.V."/>
            <person name="Manteca A."/>
            <person name="Ramos J.L."/>
            <person name="Gallego J.R."/>
            <person name="Llorente I."/>
            <person name="Martins Dos Santos V.A."/>
            <person name="Jensen O.N."/>
            <person name="Pelaez A.I."/>
            <person name="Sanchez J."/>
            <person name="Ferrer M."/>
        </authorList>
    </citation>
    <scope>NUCLEOTIDE SEQUENCE</scope>
</reference>
<evidence type="ECO:0000256" key="2">
    <source>
        <dbReference type="ARBA" id="ARBA00022598"/>
    </source>
</evidence>
<keyword evidence="2 6" id="KW-0436">Ligase</keyword>
<feature type="non-terminal residue" evidence="6">
    <location>
        <position position="64"/>
    </location>
</feature>
<dbReference type="GO" id="GO:0005524">
    <property type="term" value="F:ATP binding"/>
    <property type="evidence" value="ECO:0007669"/>
    <property type="project" value="InterPro"/>
</dbReference>
<dbReference type="Gene3D" id="3.30.930.10">
    <property type="entry name" value="Bira Bifunctional Protein, Domain 2"/>
    <property type="match status" value="1"/>
</dbReference>
<dbReference type="InterPro" id="IPR004523">
    <property type="entry name" value="Asp-tRNA_synthase_2"/>
</dbReference>
<protein>
    <submittedName>
        <fullName evidence="6">Aminoacyl-tRNA synthetase, class II (D, K and N) domain protein</fullName>
        <ecNumber evidence="6">6.1.1.-</ecNumber>
    </submittedName>
</protein>
<dbReference type="InterPro" id="IPR006195">
    <property type="entry name" value="aa-tRNA-synth_II"/>
</dbReference>
<dbReference type="AlphaFoldDB" id="T0Z8N2"/>
<dbReference type="InterPro" id="IPR045864">
    <property type="entry name" value="aa-tRNA-synth_II/BPL/LPL"/>
</dbReference>
<proteinExistence type="predicted"/>
<feature type="domain" description="Aminoacyl-transfer RNA synthetases class-II family profile" evidence="5">
    <location>
        <begin position="1"/>
        <end position="52"/>
    </location>
</feature>
<evidence type="ECO:0000313" key="6">
    <source>
        <dbReference type="EMBL" id="EQD26125.1"/>
    </source>
</evidence>
<name>T0Z8N2_9ZZZZ</name>
<keyword evidence="1" id="KW-0963">Cytoplasm</keyword>
<dbReference type="EMBL" id="AUZX01016255">
    <property type="protein sequence ID" value="EQD26125.1"/>
    <property type="molecule type" value="Genomic_DNA"/>
</dbReference>
<evidence type="ECO:0000256" key="1">
    <source>
        <dbReference type="ARBA" id="ARBA00022490"/>
    </source>
</evidence>
<keyword evidence="6" id="KW-0030">Aminoacyl-tRNA synthetase</keyword>
<reference evidence="6" key="1">
    <citation type="submission" date="2013-08" db="EMBL/GenBank/DDBJ databases">
        <authorList>
            <person name="Mendez C."/>
            <person name="Richter M."/>
            <person name="Ferrer M."/>
            <person name="Sanchez J."/>
        </authorList>
    </citation>
    <scope>NUCLEOTIDE SEQUENCE</scope>
</reference>
<dbReference type="GO" id="GO:0006422">
    <property type="term" value="P:aspartyl-tRNA aminoacylation"/>
    <property type="evidence" value="ECO:0007669"/>
    <property type="project" value="InterPro"/>
</dbReference>
<evidence type="ECO:0000259" key="5">
    <source>
        <dbReference type="PROSITE" id="PS50862"/>
    </source>
</evidence>
<gene>
    <name evidence="6" type="ORF">B1A_21988</name>
</gene>
<dbReference type="Pfam" id="PF00152">
    <property type="entry name" value="tRNA-synt_2"/>
    <property type="match status" value="1"/>
</dbReference>
<evidence type="ECO:0000256" key="4">
    <source>
        <dbReference type="ARBA" id="ARBA00022840"/>
    </source>
</evidence>
<keyword evidence="3" id="KW-0547">Nucleotide-binding</keyword>
<dbReference type="PANTHER" id="PTHR43450:SF1">
    <property type="entry name" value="ASPARTATE--TRNA LIGASE, CYTOPLASMIC"/>
    <property type="match status" value="1"/>
</dbReference>
<dbReference type="GO" id="GO:0003723">
    <property type="term" value="F:RNA binding"/>
    <property type="evidence" value="ECO:0007669"/>
    <property type="project" value="TreeGrafter"/>
</dbReference>
<keyword evidence="4" id="KW-0067">ATP-binding</keyword>
<dbReference type="SUPFAM" id="SSF55681">
    <property type="entry name" value="Class II aaRS and biotin synthetases"/>
    <property type="match status" value="1"/>
</dbReference>
<accession>T0Z8N2</accession>
<sequence length="64" mass="7207">MLISSGIEKVFEVGPAFRAEEHNTNRHLNEFTSIDIEMAFSSDDDAMQMLELCVYQGIVRANGQ</sequence>
<dbReference type="PROSITE" id="PS50862">
    <property type="entry name" value="AA_TRNA_LIGASE_II"/>
    <property type="match status" value="1"/>
</dbReference>
<dbReference type="GO" id="GO:0005829">
    <property type="term" value="C:cytosol"/>
    <property type="evidence" value="ECO:0007669"/>
    <property type="project" value="TreeGrafter"/>
</dbReference>
<dbReference type="EC" id="6.1.1.-" evidence="6"/>
<comment type="caution">
    <text evidence="6">The sequence shown here is derived from an EMBL/GenBank/DDBJ whole genome shotgun (WGS) entry which is preliminary data.</text>
</comment>
<organism evidence="6">
    <name type="scientific">mine drainage metagenome</name>
    <dbReference type="NCBI Taxonomy" id="410659"/>
    <lineage>
        <taxon>unclassified sequences</taxon>
        <taxon>metagenomes</taxon>
        <taxon>ecological metagenomes</taxon>
    </lineage>
</organism>
<dbReference type="PANTHER" id="PTHR43450">
    <property type="entry name" value="ASPARTYL-TRNA SYNTHETASE"/>
    <property type="match status" value="1"/>
</dbReference>
<dbReference type="GO" id="GO:0004815">
    <property type="term" value="F:aspartate-tRNA ligase activity"/>
    <property type="evidence" value="ECO:0007669"/>
    <property type="project" value="InterPro"/>
</dbReference>
<dbReference type="InterPro" id="IPR004364">
    <property type="entry name" value="Aa-tRNA-synt_II"/>
</dbReference>
<evidence type="ECO:0000256" key="3">
    <source>
        <dbReference type="ARBA" id="ARBA00022741"/>
    </source>
</evidence>
<dbReference type="GO" id="GO:0017101">
    <property type="term" value="C:aminoacyl-tRNA synthetase multienzyme complex"/>
    <property type="evidence" value="ECO:0007669"/>
    <property type="project" value="TreeGrafter"/>
</dbReference>